<name>A0A2U8UPY1_9CAUD</name>
<dbReference type="EMBL" id="MH155873">
    <property type="protein sequence ID" value="AWN05496.1"/>
    <property type="molecule type" value="Genomic_DNA"/>
</dbReference>
<evidence type="ECO:0000313" key="7">
    <source>
        <dbReference type="Proteomes" id="UP000246726"/>
    </source>
</evidence>
<dbReference type="Pfam" id="PF03237">
    <property type="entry name" value="Terminase_6N"/>
    <property type="match status" value="1"/>
</dbReference>
<gene>
    <name evidence="6" type="primary">3</name>
    <name evidence="6" type="ORF">SEA_PASCHALIS_3</name>
</gene>
<protein>
    <submittedName>
        <fullName evidence="6">Terminase</fullName>
    </submittedName>
</protein>
<dbReference type="Pfam" id="PF17289">
    <property type="entry name" value="Terminase_6C"/>
    <property type="match status" value="1"/>
</dbReference>
<feature type="domain" description="Terminase large subunit gp17-like C-terminal" evidence="5">
    <location>
        <begin position="348"/>
        <end position="500"/>
    </location>
</feature>
<dbReference type="InterPro" id="IPR035421">
    <property type="entry name" value="Terminase_6C"/>
</dbReference>
<dbReference type="Proteomes" id="UP000246726">
    <property type="component" value="Segment"/>
</dbReference>
<keyword evidence="2" id="KW-0547">Nucleotide-binding</keyword>
<sequence>MSNTVDVMGYLLEAPEEERLALLNAYPEAADVVLAQARQELAEASPLGLAQVINEGHRDLPHLDYLDARLLRAVRKVEAGGSAFIRISMPPRSGKSVTTSEYLPLWLLMRHPDWRVGLISHAPALAAGWGRAVRRMIEENRDVLGLEVARDAGSVTDWETTKRGGISSRSVGQSITGRGFKVMIVDDVVKDYADAASETRRQHLRDWWQTTARTRLEPPGLVIVIGTRWHEDDFTGWVDTAGDPFETIIFEAIATEHDDLGRAPGDPLYSPFVTETREEALARWAQLETAVGPYAWAALYQQDPQPAGGTILHRDWFRYWTRLPHLVSENTVLLVPESTPGLTWLDSWDIAIEESEQSDYTVGQRWARDGDGRKFLIGQTRQQTVFNDTLATMREWAKPESMLGTGRQVYRRLVERAANGYAVIDTLAREMTGIEGVNPKGSKEVRAYAITPEVAAGEVYLPHPSEPGNEWVHLLVDELAKFPTAKHDDQVDAFTQALLHLRVQGNTHMTNPADISPGLPATVSRTVSAARTGVRRSLGG</sequence>
<keyword evidence="3" id="KW-0067">ATP-binding</keyword>
<dbReference type="InterPro" id="IPR027417">
    <property type="entry name" value="P-loop_NTPase"/>
</dbReference>
<dbReference type="GeneID" id="54992378"/>
<dbReference type="InterPro" id="IPR006517">
    <property type="entry name" value="Phage_terminase_lsu-like_C"/>
</dbReference>
<dbReference type="GO" id="GO:0005524">
    <property type="term" value="F:ATP binding"/>
    <property type="evidence" value="ECO:0007669"/>
    <property type="project" value="UniProtKB-KW"/>
</dbReference>
<dbReference type="RefSeq" id="YP_009801850.1">
    <property type="nucleotide sequence ID" value="NC_047976.1"/>
</dbReference>
<evidence type="ECO:0000256" key="2">
    <source>
        <dbReference type="ARBA" id="ARBA00022741"/>
    </source>
</evidence>
<keyword evidence="4" id="KW-0231">Viral genome packaging</keyword>
<reference evidence="6 7" key="1">
    <citation type="submission" date="2018-04" db="EMBL/GenBank/DDBJ databases">
        <authorList>
            <person name="Paschalis M.I."/>
            <person name="Cheong D.K."/>
            <person name="Petit-Frere T."/>
            <person name="Stoner K.N."/>
            <person name="Veracka M."/>
            <person name="Ewers R.M."/>
            <person name="Maciver D.B."/>
            <person name="Santiago X."/>
            <person name="Nichols C.D."/>
            <person name="Scaff D.S."/>
            <person name="Osorio S.M."/>
            <person name="Mercado F.J."/>
            <person name="Tamondong K.G."/>
            <person name="Lee J."/>
            <person name="Nicholson R.L."/>
            <person name="Antonucci M.K."/>
            <person name="Anger G.K."/>
            <person name="Washington J.M."/>
            <person name="Garlena R.A."/>
            <person name="Russell D.A."/>
            <person name="Pope W.H."/>
            <person name="Jacobs-Sera D."/>
            <person name="Hendrix R.W."/>
            <person name="Hatfull G.F."/>
        </authorList>
    </citation>
    <scope>NUCLEOTIDE SEQUENCE [LARGE SCALE GENOMIC DNA]</scope>
</reference>
<proteinExistence type="predicted"/>
<evidence type="ECO:0000256" key="4">
    <source>
        <dbReference type="ARBA" id="ARBA00023219"/>
    </source>
</evidence>
<keyword evidence="1" id="KW-1188">Viral release from host cell</keyword>
<dbReference type="Gene3D" id="3.40.50.300">
    <property type="entry name" value="P-loop containing nucleotide triphosphate hydrolases"/>
    <property type="match status" value="1"/>
</dbReference>
<evidence type="ECO:0000256" key="3">
    <source>
        <dbReference type="ARBA" id="ARBA00022840"/>
    </source>
</evidence>
<evidence type="ECO:0000313" key="6">
    <source>
        <dbReference type="EMBL" id="AWN05496.1"/>
    </source>
</evidence>
<evidence type="ECO:0000256" key="1">
    <source>
        <dbReference type="ARBA" id="ARBA00022612"/>
    </source>
</evidence>
<keyword evidence="7" id="KW-1185">Reference proteome</keyword>
<dbReference type="NCBIfam" id="TIGR01630">
    <property type="entry name" value="psiM2_ORF9"/>
    <property type="match status" value="1"/>
</dbReference>
<accession>A0A2U8UPY1</accession>
<organism evidence="6 7">
    <name type="scientific">Microbacterium phage Paschalis</name>
    <dbReference type="NCBI Taxonomy" id="2992928"/>
    <lineage>
        <taxon>Viruses</taxon>
        <taxon>Duplodnaviria</taxon>
        <taxon>Heunggongvirae</taxon>
        <taxon>Uroviricota</taxon>
        <taxon>Caudoviricetes</taxon>
        <taxon>Hodgkinviridae</taxon>
        <taxon>Quhwahvirus</taxon>
        <taxon>Quhwahvirus paschalis</taxon>
    </lineage>
</organism>
<evidence type="ECO:0000259" key="5">
    <source>
        <dbReference type="Pfam" id="PF17289"/>
    </source>
</evidence>